<evidence type="ECO:0000313" key="1">
    <source>
        <dbReference type="EMBL" id="TWT57997.1"/>
    </source>
</evidence>
<protein>
    <submittedName>
        <fullName evidence="1">Uncharacterized protein</fullName>
    </submittedName>
</protein>
<comment type="caution">
    <text evidence="1">The sequence shown here is derived from an EMBL/GenBank/DDBJ whole genome shotgun (WGS) entry which is preliminary data.</text>
</comment>
<organism evidence="1 2">
    <name type="scientific">Thalassoglobus neptunius</name>
    <dbReference type="NCBI Taxonomy" id="1938619"/>
    <lineage>
        <taxon>Bacteria</taxon>
        <taxon>Pseudomonadati</taxon>
        <taxon>Planctomycetota</taxon>
        <taxon>Planctomycetia</taxon>
        <taxon>Planctomycetales</taxon>
        <taxon>Planctomycetaceae</taxon>
        <taxon>Thalassoglobus</taxon>
    </lineage>
</organism>
<proteinExistence type="predicted"/>
<gene>
    <name evidence="1" type="ORF">KOR42_13650</name>
</gene>
<dbReference type="EMBL" id="SIHI01000001">
    <property type="protein sequence ID" value="TWT57997.1"/>
    <property type="molecule type" value="Genomic_DNA"/>
</dbReference>
<keyword evidence="2" id="KW-1185">Reference proteome</keyword>
<reference evidence="1 2" key="1">
    <citation type="submission" date="2019-02" db="EMBL/GenBank/DDBJ databases">
        <title>Deep-cultivation of Planctomycetes and their phenomic and genomic characterization uncovers novel biology.</title>
        <authorList>
            <person name="Wiegand S."/>
            <person name="Jogler M."/>
            <person name="Boedeker C."/>
            <person name="Pinto D."/>
            <person name="Vollmers J."/>
            <person name="Rivas-Marin E."/>
            <person name="Kohn T."/>
            <person name="Peeters S.H."/>
            <person name="Heuer A."/>
            <person name="Rast P."/>
            <person name="Oberbeckmann S."/>
            <person name="Bunk B."/>
            <person name="Jeske O."/>
            <person name="Meyerdierks A."/>
            <person name="Storesund J.E."/>
            <person name="Kallscheuer N."/>
            <person name="Luecker S."/>
            <person name="Lage O.M."/>
            <person name="Pohl T."/>
            <person name="Merkel B.J."/>
            <person name="Hornburger P."/>
            <person name="Mueller R.-W."/>
            <person name="Bruemmer F."/>
            <person name="Labrenz M."/>
            <person name="Spormann A.M."/>
            <person name="Op Den Camp H."/>
            <person name="Overmann J."/>
            <person name="Amann R."/>
            <person name="Jetten M.S.M."/>
            <person name="Mascher T."/>
            <person name="Medema M.H."/>
            <person name="Devos D.P."/>
            <person name="Kaster A.-K."/>
            <person name="Ovreas L."/>
            <person name="Rohde M."/>
            <person name="Galperin M.Y."/>
            <person name="Jogler C."/>
        </authorList>
    </citation>
    <scope>NUCLEOTIDE SEQUENCE [LARGE SCALE GENOMIC DNA]</scope>
    <source>
        <strain evidence="1 2">KOR42</strain>
    </source>
</reference>
<name>A0A5C5X4E7_9PLAN</name>
<dbReference type="Proteomes" id="UP000317243">
    <property type="component" value="Unassembled WGS sequence"/>
</dbReference>
<accession>A0A5C5X4E7</accession>
<evidence type="ECO:0000313" key="2">
    <source>
        <dbReference type="Proteomes" id="UP000317243"/>
    </source>
</evidence>
<sequence length="68" mass="7657">MPTPISLACKIYNLRKLSRLSMGTGLDFNIHFAGEFSHSNQSVKLRRMKLEASEPLLIPAIPDSMRNL</sequence>
<dbReference type="AlphaFoldDB" id="A0A5C5X4E7"/>